<dbReference type="GO" id="GO:0046872">
    <property type="term" value="F:metal ion binding"/>
    <property type="evidence" value="ECO:0007669"/>
    <property type="project" value="UniProtKB-KW"/>
</dbReference>
<keyword evidence="6" id="KW-0539">Nucleus</keyword>
<accession>A0A9W9TYT8</accession>
<dbReference type="EMBL" id="JAPQKS010000001">
    <property type="protein sequence ID" value="KAJ5248959.1"/>
    <property type="molecule type" value="Genomic_DNA"/>
</dbReference>
<keyword evidence="3" id="KW-0805">Transcription regulation</keyword>
<evidence type="ECO:0000313" key="8">
    <source>
        <dbReference type="Proteomes" id="UP001150941"/>
    </source>
</evidence>
<dbReference type="PANTHER" id="PTHR36206:SF16">
    <property type="entry name" value="TRANSCRIPTION FACTOR DOMAIN-CONTAINING PROTEIN-RELATED"/>
    <property type="match status" value="1"/>
</dbReference>
<gene>
    <name evidence="7" type="ORF">N7468_000410</name>
</gene>
<evidence type="ECO:0000256" key="5">
    <source>
        <dbReference type="ARBA" id="ARBA00023163"/>
    </source>
</evidence>
<sequence>MKGKPSCHRCVSTGRRCDDYTLWTGNRTVKQTKNAMPHDVTIPHLISALCRSASVEEKQYLDWFKIRTVTKLPGSFMSEFWSMLLLQASVTQPAIMHASLALSAVHKLDATDVRPEDRPLMAQFAVRNYVEALGYLKAHFRKMDMESCQVILIACVVFVSLECLRGHIASTQAALAARKVAELEGGGVSMIALTCQNLI</sequence>
<reference evidence="7" key="2">
    <citation type="journal article" date="2023" name="IMA Fungus">
        <title>Comparative genomic study of the Penicillium genus elucidates a diverse pangenome and 15 lateral gene transfer events.</title>
        <authorList>
            <person name="Petersen C."/>
            <person name="Sorensen T."/>
            <person name="Nielsen M.R."/>
            <person name="Sondergaard T.E."/>
            <person name="Sorensen J.L."/>
            <person name="Fitzpatrick D.A."/>
            <person name="Frisvad J.C."/>
            <person name="Nielsen K.L."/>
        </authorList>
    </citation>
    <scope>NUCLEOTIDE SEQUENCE</scope>
    <source>
        <strain evidence="7">IBT 19713</strain>
    </source>
</reference>
<dbReference type="PANTHER" id="PTHR36206">
    <property type="entry name" value="ASPERCRYPTIN BIOSYNTHESIS CLUSTER-SPECIFIC TRANSCRIPTION REGULATOR ATNN-RELATED"/>
    <property type="match status" value="1"/>
</dbReference>
<dbReference type="Proteomes" id="UP001150941">
    <property type="component" value="Unassembled WGS sequence"/>
</dbReference>
<dbReference type="GO" id="GO:0003677">
    <property type="term" value="F:DNA binding"/>
    <property type="evidence" value="ECO:0007669"/>
    <property type="project" value="UniProtKB-KW"/>
</dbReference>
<evidence type="ECO:0000256" key="4">
    <source>
        <dbReference type="ARBA" id="ARBA00023125"/>
    </source>
</evidence>
<evidence type="ECO:0000256" key="1">
    <source>
        <dbReference type="ARBA" id="ARBA00022723"/>
    </source>
</evidence>
<keyword evidence="5" id="KW-0804">Transcription</keyword>
<evidence type="ECO:0000256" key="2">
    <source>
        <dbReference type="ARBA" id="ARBA00022833"/>
    </source>
</evidence>
<evidence type="ECO:0008006" key="9">
    <source>
        <dbReference type="Google" id="ProtNLM"/>
    </source>
</evidence>
<dbReference type="OrthoDB" id="2593732at2759"/>
<evidence type="ECO:0000256" key="6">
    <source>
        <dbReference type="ARBA" id="ARBA00023242"/>
    </source>
</evidence>
<dbReference type="AlphaFoldDB" id="A0A9W9TYT8"/>
<comment type="caution">
    <text evidence="7">The sequence shown here is derived from an EMBL/GenBank/DDBJ whole genome shotgun (WGS) entry which is preliminary data.</text>
</comment>
<dbReference type="InterPro" id="IPR021858">
    <property type="entry name" value="Fun_TF"/>
</dbReference>
<keyword evidence="4" id="KW-0238">DNA-binding</keyword>
<evidence type="ECO:0000256" key="3">
    <source>
        <dbReference type="ARBA" id="ARBA00023015"/>
    </source>
</evidence>
<keyword evidence="2" id="KW-0862">Zinc</keyword>
<evidence type="ECO:0000313" key="7">
    <source>
        <dbReference type="EMBL" id="KAJ5248959.1"/>
    </source>
</evidence>
<dbReference type="InterPro" id="IPR052360">
    <property type="entry name" value="Transcr_Regulatory_Proteins"/>
</dbReference>
<dbReference type="RefSeq" id="XP_058335738.1">
    <property type="nucleotide sequence ID" value="XM_058469707.1"/>
</dbReference>
<keyword evidence="1" id="KW-0479">Metal-binding</keyword>
<dbReference type="GeneID" id="83197010"/>
<protein>
    <recommendedName>
        <fullName evidence="9">Zn(2)-C6 fungal-type domain-containing protein</fullName>
    </recommendedName>
</protein>
<proteinExistence type="predicted"/>
<reference evidence="7" key="1">
    <citation type="submission" date="2022-11" db="EMBL/GenBank/DDBJ databases">
        <authorList>
            <person name="Petersen C."/>
        </authorList>
    </citation>
    <scope>NUCLEOTIDE SEQUENCE</scope>
    <source>
        <strain evidence="7">IBT 19713</strain>
    </source>
</reference>
<dbReference type="Pfam" id="PF11951">
    <property type="entry name" value="Fungal_trans_2"/>
    <property type="match status" value="1"/>
</dbReference>
<organism evidence="7 8">
    <name type="scientific">Penicillium chermesinum</name>
    <dbReference type="NCBI Taxonomy" id="63820"/>
    <lineage>
        <taxon>Eukaryota</taxon>
        <taxon>Fungi</taxon>
        <taxon>Dikarya</taxon>
        <taxon>Ascomycota</taxon>
        <taxon>Pezizomycotina</taxon>
        <taxon>Eurotiomycetes</taxon>
        <taxon>Eurotiomycetidae</taxon>
        <taxon>Eurotiales</taxon>
        <taxon>Aspergillaceae</taxon>
        <taxon>Penicillium</taxon>
    </lineage>
</organism>
<keyword evidence="8" id="KW-1185">Reference proteome</keyword>
<name>A0A9W9TYT8_9EURO</name>